<evidence type="ECO:0000256" key="14">
    <source>
        <dbReference type="ARBA" id="ARBA00023317"/>
    </source>
</evidence>
<dbReference type="NCBIfam" id="TIGR01064">
    <property type="entry name" value="pyruv_kin"/>
    <property type="match status" value="1"/>
</dbReference>
<dbReference type="InterPro" id="IPR011037">
    <property type="entry name" value="Pyrv_Knase-like_insert_dom_sf"/>
</dbReference>
<evidence type="ECO:0000256" key="11">
    <source>
        <dbReference type="ARBA" id="ARBA00022840"/>
    </source>
</evidence>
<dbReference type="InterPro" id="IPR015806">
    <property type="entry name" value="Pyrv_Knase_insert_dom_sf"/>
</dbReference>
<dbReference type="RefSeq" id="WP_080798718.1">
    <property type="nucleotide sequence ID" value="NZ_LT828540.1"/>
</dbReference>
<evidence type="ECO:0000256" key="3">
    <source>
        <dbReference type="ARBA" id="ARBA00004997"/>
    </source>
</evidence>
<evidence type="ECO:0000313" key="20">
    <source>
        <dbReference type="Proteomes" id="UP000191931"/>
    </source>
</evidence>
<dbReference type="Gene3D" id="2.40.33.10">
    <property type="entry name" value="PK beta-barrel domain-like"/>
    <property type="match status" value="1"/>
</dbReference>
<keyword evidence="11" id="KW-0067">ATP-binding</keyword>
<dbReference type="SUPFAM" id="SSF52935">
    <property type="entry name" value="PK C-terminal domain-like"/>
    <property type="match status" value="1"/>
</dbReference>
<evidence type="ECO:0000256" key="4">
    <source>
        <dbReference type="ARBA" id="ARBA00008663"/>
    </source>
</evidence>
<keyword evidence="9" id="KW-0547">Nucleotide-binding</keyword>
<dbReference type="Pfam" id="PF00224">
    <property type="entry name" value="PK"/>
    <property type="match status" value="1"/>
</dbReference>
<keyword evidence="7 16" id="KW-0808">Transferase</keyword>
<comment type="catalytic activity">
    <reaction evidence="16">
        <text>pyruvate + ATP = phosphoenolpyruvate + ADP + H(+)</text>
        <dbReference type="Rhea" id="RHEA:18157"/>
        <dbReference type="ChEBI" id="CHEBI:15361"/>
        <dbReference type="ChEBI" id="CHEBI:15378"/>
        <dbReference type="ChEBI" id="CHEBI:30616"/>
        <dbReference type="ChEBI" id="CHEBI:58702"/>
        <dbReference type="ChEBI" id="CHEBI:456216"/>
        <dbReference type="EC" id="2.7.1.40"/>
    </reaction>
</comment>
<evidence type="ECO:0000256" key="5">
    <source>
        <dbReference type="ARBA" id="ARBA00012142"/>
    </source>
</evidence>
<comment type="similarity">
    <text evidence="4 16">Belongs to the pyruvate kinase family.</text>
</comment>
<keyword evidence="10 16" id="KW-0418">Kinase</keyword>
<evidence type="ECO:0000256" key="9">
    <source>
        <dbReference type="ARBA" id="ARBA00022741"/>
    </source>
</evidence>
<dbReference type="GO" id="GO:0016301">
    <property type="term" value="F:kinase activity"/>
    <property type="evidence" value="ECO:0007669"/>
    <property type="project" value="UniProtKB-KW"/>
</dbReference>
<organism evidence="19 20">
    <name type="scientific">Desulfamplus magnetovallimortis</name>
    <dbReference type="NCBI Taxonomy" id="1246637"/>
    <lineage>
        <taxon>Bacteria</taxon>
        <taxon>Pseudomonadati</taxon>
        <taxon>Thermodesulfobacteriota</taxon>
        <taxon>Desulfobacteria</taxon>
        <taxon>Desulfobacterales</taxon>
        <taxon>Desulfobacteraceae</taxon>
        <taxon>Desulfamplus</taxon>
    </lineage>
</organism>
<dbReference type="STRING" id="1246637.MTBBW1_90033"/>
<dbReference type="Proteomes" id="UP000191931">
    <property type="component" value="Unassembled WGS sequence"/>
</dbReference>
<dbReference type="InterPro" id="IPR015813">
    <property type="entry name" value="Pyrv/PenolPyrv_kinase-like_dom"/>
</dbReference>
<evidence type="ECO:0000256" key="16">
    <source>
        <dbReference type="RuleBase" id="RU000504"/>
    </source>
</evidence>
<dbReference type="OrthoDB" id="9812123at2"/>
<gene>
    <name evidence="19" type="primary">pyk</name>
    <name evidence="19" type="ORF">MTBBW1_90033</name>
</gene>
<dbReference type="InterPro" id="IPR036918">
    <property type="entry name" value="Pyrv_Knase_C_sf"/>
</dbReference>
<dbReference type="InterPro" id="IPR040442">
    <property type="entry name" value="Pyrv_kinase-like_dom_sf"/>
</dbReference>
<dbReference type="NCBIfam" id="NF004491">
    <property type="entry name" value="PRK05826.1"/>
    <property type="match status" value="1"/>
</dbReference>
<accession>A0A1W1HKW2</accession>
<dbReference type="GO" id="GO:0004743">
    <property type="term" value="F:pyruvate kinase activity"/>
    <property type="evidence" value="ECO:0007669"/>
    <property type="project" value="UniProtKB-UniRule"/>
</dbReference>
<dbReference type="UniPathway" id="UPA00109">
    <property type="reaction ID" value="UER00188"/>
</dbReference>
<evidence type="ECO:0000256" key="7">
    <source>
        <dbReference type="ARBA" id="ARBA00022679"/>
    </source>
</evidence>
<evidence type="ECO:0000256" key="13">
    <source>
        <dbReference type="ARBA" id="ARBA00023152"/>
    </source>
</evidence>
<keyword evidence="8" id="KW-0479">Metal-binding</keyword>
<dbReference type="AlphaFoldDB" id="A0A1W1HKW2"/>
<feature type="domain" description="Pyruvate kinase barrel" evidence="17">
    <location>
        <begin position="3"/>
        <end position="319"/>
    </location>
</feature>
<evidence type="ECO:0000256" key="10">
    <source>
        <dbReference type="ARBA" id="ARBA00022777"/>
    </source>
</evidence>
<reference evidence="19 20" key="1">
    <citation type="submission" date="2017-03" db="EMBL/GenBank/DDBJ databases">
        <authorList>
            <person name="Afonso C.L."/>
            <person name="Miller P.J."/>
            <person name="Scott M.A."/>
            <person name="Spackman E."/>
            <person name="Goraichik I."/>
            <person name="Dimitrov K.M."/>
            <person name="Suarez D.L."/>
            <person name="Swayne D.E."/>
        </authorList>
    </citation>
    <scope>NUCLEOTIDE SEQUENCE [LARGE SCALE GENOMIC DNA]</scope>
    <source>
        <strain evidence="19">PRJEB14757</strain>
    </source>
</reference>
<dbReference type="EC" id="2.7.1.40" evidence="5 15"/>
<keyword evidence="12 16" id="KW-0460">Magnesium</keyword>
<dbReference type="SUPFAM" id="SSF51621">
    <property type="entry name" value="Phosphoenolpyruvate/pyruvate domain"/>
    <property type="match status" value="1"/>
</dbReference>
<sequence>MKKKTKIVATISDKNCEPVFLQKLYEEGMDVVRLNTAHQTHGDALKVIEAVRKVSDKIAILIDTKGPEIRTCPMEKPVSLRYGDCVRIKGGIPDPLRSDLVYVSHSGFVDDVPVGSSILIDDGSLAMTVTEKNDDHLVCCVDNDGMIEGRKSVNIPSVHVKLPALSEKDRSFIEFAADNDVDFIAHSFVRNSEDVIAVQEILDKKNSRIKIIAKIENSEGVENLDKILEHVYGIMIARGDLAVEIPAEKIPLIQKKMIRTCIEKRKPVIVATQMLHSMIKSPRPTRAEISDVANACFDYTDALMLSGETASGAYPVEAVKIMTRIAAEVEAGRQSFLDVPYVHKNKVVAYLAKAAVKASMRLNTRAIIADSMSGDTIRAIAAYRGDNPVYAQVYDRRVMRELALSFGVQTDYVDVENDASEVLRKSIAGLVRRKQFSPDSLVTLLAGHFGVKHGASYIEISTAGSIMEGNPLQK</sequence>
<evidence type="ECO:0000313" key="19">
    <source>
        <dbReference type="EMBL" id="SLM33131.1"/>
    </source>
</evidence>
<dbReference type="InterPro" id="IPR018209">
    <property type="entry name" value="Pyrv_Knase_AS"/>
</dbReference>
<protein>
    <recommendedName>
        <fullName evidence="6 15">Pyruvate kinase</fullName>
        <ecNumber evidence="5 15">2.7.1.40</ecNumber>
    </recommendedName>
</protein>
<dbReference type="FunFam" id="2.40.33.10:FF:000001">
    <property type="entry name" value="Pyruvate kinase"/>
    <property type="match status" value="1"/>
</dbReference>
<dbReference type="InterPro" id="IPR015793">
    <property type="entry name" value="Pyrv_Knase_brl"/>
</dbReference>
<dbReference type="SUPFAM" id="SSF50800">
    <property type="entry name" value="PK beta-barrel domain-like"/>
    <property type="match status" value="1"/>
</dbReference>
<evidence type="ECO:0000256" key="2">
    <source>
        <dbReference type="ARBA" id="ARBA00001958"/>
    </source>
</evidence>
<keyword evidence="14 19" id="KW-0670">Pyruvate</keyword>
<feature type="domain" description="Pyruvate kinase C-terminal" evidence="18">
    <location>
        <begin position="351"/>
        <end position="459"/>
    </location>
</feature>
<dbReference type="PANTHER" id="PTHR11817">
    <property type="entry name" value="PYRUVATE KINASE"/>
    <property type="match status" value="1"/>
</dbReference>
<dbReference type="GO" id="GO:0030955">
    <property type="term" value="F:potassium ion binding"/>
    <property type="evidence" value="ECO:0007669"/>
    <property type="project" value="UniProtKB-UniRule"/>
</dbReference>
<name>A0A1W1HKW2_9BACT</name>
<dbReference type="PRINTS" id="PR01050">
    <property type="entry name" value="PYRUVTKNASE"/>
</dbReference>
<evidence type="ECO:0000256" key="12">
    <source>
        <dbReference type="ARBA" id="ARBA00022842"/>
    </source>
</evidence>
<dbReference type="InterPro" id="IPR015795">
    <property type="entry name" value="Pyrv_Knase_C"/>
</dbReference>
<evidence type="ECO:0000256" key="15">
    <source>
        <dbReference type="NCBIfam" id="TIGR01064"/>
    </source>
</evidence>
<dbReference type="FunFam" id="3.20.20.60:FF:000025">
    <property type="entry name" value="Pyruvate kinase"/>
    <property type="match status" value="1"/>
</dbReference>
<evidence type="ECO:0000256" key="1">
    <source>
        <dbReference type="ARBA" id="ARBA00001946"/>
    </source>
</evidence>
<evidence type="ECO:0000256" key="6">
    <source>
        <dbReference type="ARBA" id="ARBA00018587"/>
    </source>
</evidence>
<keyword evidence="13 16" id="KW-0324">Glycolysis</keyword>
<comment type="cofactor">
    <cofactor evidence="1">
        <name>Mg(2+)</name>
        <dbReference type="ChEBI" id="CHEBI:18420"/>
    </cofactor>
</comment>
<dbReference type="GO" id="GO:0000287">
    <property type="term" value="F:magnesium ion binding"/>
    <property type="evidence" value="ECO:0007669"/>
    <property type="project" value="UniProtKB-UniRule"/>
</dbReference>
<dbReference type="EMBL" id="FWEV01000336">
    <property type="protein sequence ID" value="SLM33131.1"/>
    <property type="molecule type" value="Genomic_DNA"/>
</dbReference>
<proteinExistence type="inferred from homology"/>
<dbReference type="Gene3D" id="3.40.1380.20">
    <property type="entry name" value="Pyruvate kinase, C-terminal domain"/>
    <property type="match status" value="1"/>
</dbReference>
<evidence type="ECO:0000259" key="17">
    <source>
        <dbReference type="Pfam" id="PF00224"/>
    </source>
</evidence>
<comment type="cofactor">
    <cofactor evidence="2">
        <name>K(+)</name>
        <dbReference type="ChEBI" id="CHEBI:29103"/>
    </cofactor>
</comment>
<dbReference type="PROSITE" id="PS00110">
    <property type="entry name" value="PYRUVATE_KINASE"/>
    <property type="match status" value="1"/>
</dbReference>
<dbReference type="GO" id="GO:0005524">
    <property type="term" value="F:ATP binding"/>
    <property type="evidence" value="ECO:0007669"/>
    <property type="project" value="UniProtKB-KW"/>
</dbReference>
<evidence type="ECO:0000256" key="8">
    <source>
        <dbReference type="ARBA" id="ARBA00022723"/>
    </source>
</evidence>
<evidence type="ECO:0000259" key="18">
    <source>
        <dbReference type="Pfam" id="PF02887"/>
    </source>
</evidence>
<dbReference type="InterPro" id="IPR001697">
    <property type="entry name" value="Pyr_Knase"/>
</dbReference>
<dbReference type="Gene3D" id="3.20.20.60">
    <property type="entry name" value="Phosphoenolpyruvate-binding domains"/>
    <property type="match status" value="1"/>
</dbReference>
<dbReference type="Pfam" id="PF02887">
    <property type="entry name" value="PK_C"/>
    <property type="match status" value="1"/>
</dbReference>
<comment type="pathway">
    <text evidence="3 16">Carbohydrate degradation; glycolysis; pyruvate from D-glyceraldehyde 3-phosphate: step 5/5.</text>
</comment>
<keyword evidence="20" id="KW-1185">Reference proteome</keyword>